<feature type="domain" description="Roadblock/LAMTOR2" evidence="3">
    <location>
        <begin position="116"/>
        <end position="326"/>
    </location>
</feature>
<dbReference type="SUPFAM" id="SSF103196">
    <property type="entry name" value="Roadblock/LC7 domain"/>
    <property type="match status" value="1"/>
</dbReference>
<dbReference type="Gene3D" id="3.30.450.30">
    <property type="entry name" value="Dynein light chain 2a, cytoplasmic"/>
    <property type="match status" value="1"/>
</dbReference>
<dbReference type="InterPro" id="IPR004942">
    <property type="entry name" value="Roadblock/LAMTOR2_dom"/>
</dbReference>
<organism evidence="4 5">
    <name type="scientific">Lineolata rhizophorae</name>
    <dbReference type="NCBI Taxonomy" id="578093"/>
    <lineage>
        <taxon>Eukaryota</taxon>
        <taxon>Fungi</taxon>
        <taxon>Dikarya</taxon>
        <taxon>Ascomycota</taxon>
        <taxon>Pezizomycotina</taxon>
        <taxon>Dothideomycetes</taxon>
        <taxon>Dothideomycetes incertae sedis</taxon>
        <taxon>Lineolatales</taxon>
        <taxon>Lineolataceae</taxon>
        <taxon>Lineolata</taxon>
    </lineage>
</organism>
<feature type="compositionally biased region" description="Low complexity" evidence="2">
    <location>
        <begin position="194"/>
        <end position="208"/>
    </location>
</feature>
<keyword evidence="5" id="KW-1185">Reference proteome</keyword>
<dbReference type="OrthoDB" id="9985637at2759"/>
<evidence type="ECO:0000256" key="2">
    <source>
        <dbReference type="SAM" id="MobiDB-lite"/>
    </source>
</evidence>
<evidence type="ECO:0000256" key="1">
    <source>
        <dbReference type="ARBA" id="ARBA00007191"/>
    </source>
</evidence>
<reference evidence="4" key="1">
    <citation type="journal article" date="2020" name="Stud. Mycol.">
        <title>101 Dothideomycetes genomes: a test case for predicting lifestyles and emergence of pathogens.</title>
        <authorList>
            <person name="Haridas S."/>
            <person name="Albert R."/>
            <person name="Binder M."/>
            <person name="Bloem J."/>
            <person name="Labutti K."/>
            <person name="Salamov A."/>
            <person name="Andreopoulos B."/>
            <person name="Baker S."/>
            <person name="Barry K."/>
            <person name="Bills G."/>
            <person name="Bluhm B."/>
            <person name="Cannon C."/>
            <person name="Castanera R."/>
            <person name="Culley D."/>
            <person name="Daum C."/>
            <person name="Ezra D."/>
            <person name="Gonzalez J."/>
            <person name="Henrissat B."/>
            <person name="Kuo A."/>
            <person name="Liang C."/>
            <person name="Lipzen A."/>
            <person name="Lutzoni F."/>
            <person name="Magnuson J."/>
            <person name="Mondo S."/>
            <person name="Nolan M."/>
            <person name="Ohm R."/>
            <person name="Pangilinan J."/>
            <person name="Park H.-J."/>
            <person name="Ramirez L."/>
            <person name="Alfaro M."/>
            <person name="Sun H."/>
            <person name="Tritt A."/>
            <person name="Yoshinaga Y."/>
            <person name="Zwiers L.-H."/>
            <person name="Turgeon B."/>
            <person name="Goodwin S."/>
            <person name="Spatafora J."/>
            <person name="Crous P."/>
            <person name="Grigoriev I."/>
        </authorList>
    </citation>
    <scope>NUCLEOTIDE SEQUENCE</scope>
    <source>
        <strain evidence="4">ATCC 16933</strain>
    </source>
</reference>
<name>A0A6A6P3H8_9PEZI</name>
<dbReference type="Proteomes" id="UP000799766">
    <property type="component" value="Unassembled WGS sequence"/>
</dbReference>
<dbReference type="EMBL" id="MU001678">
    <property type="protein sequence ID" value="KAF2458347.1"/>
    <property type="molecule type" value="Genomic_DNA"/>
</dbReference>
<feature type="region of interest" description="Disordered" evidence="2">
    <location>
        <begin position="180"/>
        <end position="232"/>
    </location>
</feature>
<feature type="non-terminal residue" evidence="4">
    <location>
        <position position="1"/>
    </location>
</feature>
<evidence type="ECO:0000313" key="4">
    <source>
        <dbReference type="EMBL" id="KAF2458347.1"/>
    </source>
</evidence>
<dbReference type="SMART" id="SM00960">
    <property type="entry name" value="Robl_LC7"/>
    <property type="match status" value="1"/>
</dbReference>
<evidence type="ECO:0000313" key="5">
    <source>
        <dbReference type="Proteomes" id="UP000799766"/>
    </source>
</evidence>
<comment type="similarity">
    <text evidence="1">Belongs to the GAMAD family.</text>
</comment>
<dbReference type="AlphaFoldDB" id="A0A6A6P3H8"/>
<protein>
    <recommendedName>
        <fullName evidence="3">Roadblock/LAMTOR2 domain-containing protein</fullName>
    </recommendedName>
</protein>
<sequence>RDSKRPPRLPPSPAPATSSIVPLRAHLRNPLPSTTPAESLTARLIVKDLAIATRTFPFLFFRHGRSCIRGTVSPPPSCLHLLSSHPSTSSPFFVPSNFSKLTQAQNVPHRPQPDDTLSLLERLSARPGVQGTLVLSRDTGAIVRESGFVVQGAPLRGAEPVGAAAPAAAAAPLDDGAVAGRAGPAGLPGPAGPPERAAPAPAGAPGSPARRHDDARPAPGAPPQSPAALARAAAAAASAAGADGGPAAGAAFGARTAAGQDGAGASGRGQARSEVVARAVFAFVSAAGDMGEVLDPGDDLKLLRLRMKRNELVIVPDQRFLLVVVHDKPRD</sequence>
<gene>
    <name evidence="4" type="ORF">BDY21DRAFT_411918</name>
</gene>
<evidence type="ECO:0000259" key="3">
    <source>
        <dbReference type="SMART" id="SM00960"/>
    </source>
</evidence>
<dbReference type="Pfam" id="PF03259">
    <property type="entry name" value="Robl_LC7"/>
    <property type="match status" value="1"/>
</dbReference>
<proteinExistence type="inferred from homology"/>
<dbReference type="PANTHER" id="PTHR10779">
    <property type="entry name" value="DYNEIN LIGHT CHAIN ROADBLOCK"/>
    <property type="match status" value="1"/>
</dbReference>
<accession>A0A6A6P3H8</accession>